<proteinExistence type="predicted"/>
<reference evidence="2" key="1">
    <citation type="submission" date="2012-10" db="EMBL/GenBank/DDBJ databases">
        <authorList>
            <person name="Harkins D.M."/>
            <person name="Durkin A.S."/>
            <person name="Brinkac L.M."/>
            <person name="Haft D.H."/>
            <person name="Selengut J.D."/>
            <person name="Sanka R."/>
            <person name="DePew J."/>
            <person name="Purushe J."/>
            <person name="Matthias M.A."/>
            <person name="Vinetz J.M."/>
            <person name="Sutton G.G."/>
            <person name="Nierman W.C."/>
            <person name="Fouts D.E."/>
        </authorList>
    </citation>
    <scope>NUCLEOTIDE SEQUENCE [LARGE SCALE GENOMIC DNA]</scope>
    <source>
        <strain evidence="2">MOR084</strain>
    </source>
</reference>
<protein>
    <submittedName>
        <fullName evidence="2">Uncharacterized protein</fullName>
    </submittedName>
</protein>
<keyword evidence="3" id="KW-1185">Reference proteome</keyword>
<keyword evidence="1" id="KW-1133">Transmembrane helix</keyword>
<name>A0A0E2BBQ6_9LEPT</name>
<evidence type="ECO:0000313" key="3">
    <source>
        <dbReference type="Proteomes" id="UP000006329"/>
    </source>
</evidence>
<gene>
    <name evidence="2" type="ORF">LEP1GSC179_1419</name>
</gene>
<dbReference type="AlphaFoldDB" id="A0A0E2BBQ6"/>
<organism evidence="2 3">
    <name type="scientific">Leptospira santarosai str. MOR084</name>
    <dbReference type="NCBI Taxonomy" id="1049984"/>
    <lineage>
        <taxon>Bacteria</taxon>
        <taxon>Pseudomonadati</taxon>
        <taxon>Spirochaetota</taxon>
        <taxon>Spirochaetia</taxon>
        <taxon>Leptospirales</taxon>
        <taxon>Leptospiraceae</taxon>
        <taxon>Leptospira</taxon>
    </lineage>
</organism>
<accession>A0A0E2BBQ6</accession>
<sequence>MSPGRTMIFVVVVVGLFGSGVRILLFGLFFDFFVIGEFGF</sequence>
<keyword evidence="1" id="KW-0812">Transmembrane</keyword>
<evidence type="ECO:0000256" key="1">
    <source>
        <dbReference type="SAM" id="Phobius"/>
    </source>
</evidence>
<feature type="transmembrane region" description="Helical" evidence="1">
    <location>
        <begin position="7"/>
        <end position="30"/>
    </location>
</feature>
<evidence type="ECO:0000313" key="2">
    <source>
        <dbReference type="EMBL" id="EKO32319.1"/>
    </source>
</evidence>
<keyword evidence="1" id="KW-0472">Membrane</keyword>
<dbReference type="Proteomes" id="UP000006329">
    <property type="component" value="Unassembled WGS sequence"/>
</dbReference>
<comment type="caution">
    <text evidence="2">The sequence shown here is derived from an EMBL/GenBank/DDBJ whole genome shotgun (WGS) entry which is preliminary data.</text>
</comment>
<dbReference type="EMBL" id="AHON02000074">
    <property type="protein sequence ID" value="EKO32319.1"/>
    <property type="molecule type" value="Genomic_DNA"/>
</dbReference>